<gene>
    <name evidence="2" type="ORF">DVH24_005981</name>
</gene>
<dbReference type="AlphaFoldDB" id="A0A498IJI5"/>
<dbReference type="EMBL" id="RDQH01000337">
    <property type="protein sequence ID" value="RXH83728.1"/>
    <property type="molecule type" value="Genomic_DNA"/>
</dbReference>
<sequence length="208" mass="23138">MFLPSTFLPSRVLPFAQPSDPYLALLCLFVLGLNRRCHLYLSLLVPGDPLRFCQQVFGGSSAHSLSRPGWRPTLVVQVGFAACGNDYGSHGRMLCRTVDAHNTSMSNSSSSFSPLASLFILSFFPLVSSFSLFFFIQQRLRPPVTNDHQIIPPESSSLPLSNPQRLQLLSSSITRSMSLLKNMFGGVQENVKSFKWQFPSNLVPVSYF</sequence>
<accession>A0A498IJI5</accession>
<evidence type="ECO:0000313" key="2">
    <source>
        <dbReference type="EMBL" id="RXH83728.1"/>
    </source>
</evidence>
<protein>
    <recommendedName>
        <fullName evidence="4">Transmembrane protein</fullName>
    </recommendedName>
</protein>
<feature type="transmembrane region" description="Helical" evidence="1">
    <location>
        <begin position="115"/>
        <end position="136"/>
    </location>
</feature>
<keyword evidence="3" id="KW-1185">Reference proteome</keyword>
<keyword evidence="1" id="KW-0472">Membrane</keyword>
<keyword evidence="1" id="KW-1133">Transmembrane helix</keyword>
<comment type="caution">
    <text evidence="2">The sequence shown here is derived from an EMBL/GenBank/DDBJ whole genome shotgun (WGS) entry which is preliminary data.</text>
</comment>
<evidence type="ECO:0000313" key="3">
    <source>
        <dbReference type="Proteomes" id="UP000290289"/>
    </source>
</evidence>
<evidence type="ECO:0000256" key="1">
    <source>
        <dbReference type="SAM" id="Phobius"/>
    </source>
</evidence>
<organism evidence="2 3">
    <name type="scientific">Malus domestica</name>
    <name type="common">Apple</name>
    <name type="synonym">Pyrus malus</name>
    <dbReference type="NCBI Taxonomy" id="3750"/>
    <lineage>
        <taxon>Eukaryota</taxon>
        <taxon>Viridiplantae</taxon>
        <taxon>Streptophyta</taxon>
        <taxon>Embryophyta</taxon>
        <taxon>Tracheophyta</taxon>
        <taxon>Spermatophyta</taxon>
        <taxon>Magnoliopsida</taxon>
        <taxon>eudicotyledons</taxon>
        <taxon>Gunneridae</taxon>
        <taxon>Pentapetalae</taxon>
        <taxon>rosids</taxon>
        <taxon>fabids</taxon>
        <taxon>Rosales</taxon>
        <taxon>Rosaceae</taxon>
        <taxon>Amygdaloideae</taxon>
        <taxon>Maleae</taxon>
        <taxon>Malus</taxon>
    </lineage>
</organism>
<evidence type="ECO:0008006" key="4">
    <source>
        <dbReference type="Google" id="ProtNLM"/>
    </source>
</evidence>
<dbReference type="Proteomes" id="UP000290289">
    <property type="component" value="Chromosome 11"/>
</dbReference>
<reference evidence="2 3" key="1">
    <citation type="submission" date="2018-10" db="EMBL/GenBank/DDBJ databases">
        <title>A high-quality apple genome assembly.</title>
        <authorList>
            <person name="Hu J."/>
        </authorList>
    </citation>
    <scope>NUCLEOTIDE SEQUENCE [LARGE SCALE GENOMIC DNA]</scope>
    <source>
        <strain evidence="3">cv. HFTH1</strain>
        <tissue evidence="2">Young leaf</tissue>
    </source>
</reference>
<name>A0A498IJI5_MALDO</name>
<proteinExistence type="predicted"/>
<keyword evidence="1" id="KW-0812">Transmembrane</keyword>